<evidence type="ECO:0000313" key="1">
    <source>
        <dbReference type="EMBL" id="QJA46542.1"/>
    </source>
</evidence>
<dbReference type="EMBL" id="MT144014">
    <property type="protein sequence ID" value="QJA46542.1"/>
    <property type="molecule type" value="Genomic_DNA"/>
</dbReference>
<dbReference type="InterPro" id="IPR029044">
    <property type="entry name" value="Nucleotide-diphossugar_trans"/>
</dbReference>
<keyword evidence="1" id="KW-0808">Transferase</keyword>
<accession>A0A6H1ZGE5</accession>
<dbReference type="GO" id="GO:0016740">
    <property type="term" value="F:transferase activity"/>
    <property type="evidence" value="ECO:0007669"/>
    <property type="project" value="UniProtKB-KW"/>
</dbReference>
<gene>
    <name evidence="1" type="ORF">TM448A00447_0019</name>
</gene>
<reference evidence="1" key="1">
    <citation type="submission" date="2020-03" db="EMBL/GenBank/DDBJ databases">
        <title>The deep terrestrial virosphere.</title>
        <authorList>
            <person name="Holmfeldt K."/>
            <person name="Nilsson E."/>
            <person name="Simone D."/>
            <person name="Lopez-Fernandez M."/>
            <person name="Wu X."/>
            <person name="de Brujin I."/>
            <person name="Lundin D."/>
            <person name="Andersson A."/>
            <person name="Bertilsson S."/>
            <person name="Dopson M."/>
        </authorList>
    </citation>
    <scope>NUCLEOTIDE SEQUENCE</scope>
    <source>
        <strain evidence="1">TM448A00447</strain>
    </source>
</reference>
<name>A0A6H1ZGE5_9ZZZZ</name>
<dbReference type="Gene3D" id="3.90.550.10">
    <property type="entry name" value="Spore Coat Polysaccharide Biosynthesis Protein SpsA, Chain A"/>
    <property type="match status" value="1"/>
</dbReference>
<organism evidence="1">
    <name type="scientific">viral metagenome</name>
    <dbReference type="NCBI Taxonomy" id="1070528"/>
    <lineage>
        <taxon>unclassified sequences</taxon>
        <taxon>metagenomes</taxon>
        <taxon>organismal metagenomes</taxon>
    </lineage>
</organism>
<dbReference type="AlphaFoldDB" id="A0A6H1ZGE5"/>
<proteinExistence type="predicted"/>
<protein>
    <submittedName>
        <fullName evidence="1">Putative glycosyltransferase</fullName>
    </submittedName>
</protein>
<sequence>MLIVSYHTPSYDTPARMLALSCERFGLTLDAWRVPERESWRHATRKKAAMIRDLVRAHPKEDRIVWIDADSVIMKPPVLFEKLDCDIATRLWNKRHVYGLAAKIDKPSLTEHEPMTGVLFMRNNAKVHRLLDAWVIAQKEAPFAMTRSCQRTFGATLLKMPEIRFTPLPIEYCFWQTQFPLPLQPGSDNAVIWVTRWLCKDAERARVMANEEKRRRENGTWKKEEWVW</sequence>